<keyword evidence="3" id="KW-1185">Reference proteome</keyword>
<dbReference type="InterPro" id="IPR001509">
    <property type="entry name" value="Epimerase_deHydtase"/>
</dbReference>
<dbReference type="InterPro" id="IPR051207">
    <property type="entry name" value="ComplexI_NDUFA9_subunit"/>
</dbReference>
<dbReference type="Pfam" id="PF01370">
    <property type="entry name" value="Epimerase"/>
    <property type="match status" value="1"/>
</dbReference>
<evidence type="ECO:0000259" key="1">
    <source>
        <dbReference type="Pfam" id="PF01370"/>
    </source>
</evidence>
<gene>
    <name evidence="2" type="ORF">ACFPN5_10905</name>
</gene>
<comment type="caution">
    <text evidence="2">The sequence shown here is derived from an EMBL/GenBank/DDBJ whole genome shotgun (WGS) entry which is preliminary data.</text>
</comment>
<dbReference type="SUPFAM" id="SSF51735">
    <property type="entry name" value="NAD(P)-binding Rossmann-fold domains"/>
    <property type="match status" value="1"/>
</dbReference>
<dbReference type="CDD" id="cd05271">
    <property type="entry name" value="NDUFA9_like_SDR_a"/>
    <property type="match status" value="1"/>
</dbReference>
<dbReference type="InterPro" id="IPR036291">
    <property type="entry name" value="NAD(P)-bd_dom_sf"/>
</dbReference>
<dbReference type="RefSeq" id="WP_379783046.1">
    <property type="nucleotide sequence ID" value="NZ_JBHSMU010000009.1"/>
</dbReference>
<organism evidence="2 3">
    <name type="scientific">Massilia niabensis</name>
    <dbReference type="NCBI Taxonomy" id="544910"/>
    <lineage>
        <taxon>Bacteria</taxon>
        <taxon>Pseudomonadati</taxon>
        <taxon>Pseudomonadota</taxon>
        <taxon>Betaproteobacteria</taxon>
        <taxon>Burkholderiales</taxon>
        <taxon>Oxalobacteraceae</taxon>
        <taxon>Telluria group</taxon>
        <taxon>Massilia</taxon>
    </lineage>
</organism>
<accession>A0ABW0L4P7</accession>
<dbReference type="Proteomes" id="UP001596050">
    <property type="component" value="Unassembled WGS sequence"/>
</dbReference>
<dbReference type="Gene3D" id="3.40.50.720">
    <property type="entry name" value="NAD(P)-binding Rossmann-like Domain"/>
    <property type="match status" value="1"/>
</dbReference>
<name>A0ABW0L4P7_9BURK</name>
<dbReference type="PANTHER" id="PTHR12126:SF11">
    <property type="entry name" value="NADH DEHYDROGENASE [UBIQUINONE] 1 ALPHA SUBCOMPLEX SUBUNIT 9, MITOCHONDRIAL"/>
    <property type="match status" value="1"/>
</dbReference>
<evidence type="ECO:0000313" key="2">
    <source>
        <dbReference type="EMBL" id="MFC5460316.1"/>
    </source>
</evidence>
<protein>
    <submittedName>
        <fullName evidence="2">Complex I NDUFA9 subunit family protein</fullName>
    </submittedName>
</protein>
<proteinExistence type="predicted"/>
<reference evidence="3" key="1">
    <citation type="journal article" date="2019" name="Int. J. Syst. Evol. Microbiol.">
        <title>The Global Catalogue of Microorganisms (GCM) 10K type strain sequencing project: providing services to taxonomists for standard genome sequencing and annotation.</title>
        <authorList>
            <consortium name="The Broad Institute Genomics Platform"/>
            <consortium name="The Broad Institute Genome Sequencing Center for Infectious Disease"/>
            <person name="Wu L."/>
            <person name="Ma J."/>
        </authorList>
    </citation>
    <scope>NUCLEOTIDE SEQUENCE [LARGE SCALE GENOMIC DNA]</scope>
    <source>
        <strain evidence="3">KACC 12649</strain>
    </source>
</reference>
<feature type="domain" description="NAD-dependent epimerase/dehydratase" evidence="1">
    <location>
        <begin position="6"/>
        <end position="214"/>
    </location>
</feature>
<sequence>MRDPQVVVFGGSGFIGSHLVALLSQENIPTLVPTRHADRVRELTMLPGVDVVQANIHDGTALRDLLAGRTAAINLVGILHGSRVHPYGPELRRAHVDLPRRIVDACAAAGVPHYLHMSALGADSRGPSMYARSKGDGELAARSRPEVASTIFRPSVVFGPGDHLLTTFAKLQRRLPVVPLASAATRFQPVYVGDVASAYLQALRDPHARNQVVQLGGPAVYTLGELVQLAGRYAGCERRVIALPAGLARLQARLFELLPGDPILTRDNLDSMTVDNVLDPAAPGLTAASLGIKLTPLEVVAPHYLAPGEPLDKLRTRAGR</sequence>
<dbReference type="PANTHER" id="PTHR12126">
    <property type="entry name" value="NADH-UBIQUINONE OXIDOREDUCTASE 39 KDA SUBUNIT-RELATED"/>
    <property type="match status" value="1"/>
</dbReference>
<evidence type="ECO:0000313" key="3">
    <source>
        <dbReference type="Proteomes" id="UP001596050"/>
    </source>
</evidence>
<dbReference type="EMBL" id="JBHSMU010000009">
    <property type="protein sequence ID" value="MFC5460316.1"/>
    <property type="molecule type" value="Genomic_DNA"/>
</dbReference>